<dbReference type="Proteomes" id="UP000654075">
    <property type="component" value="Unassembled WGS sequence"/>
</dbReference>
<dbReference type="Gene3D" id="1.10.238.10">
    <property type="entry name" value="EF-hand"/>
    <property type="match status" value="3"/>
</dbReference>
<sequence length="831" mass="93078">KKQPTPRTGTEGRDAVRKPTDAERVMSRSRIKKRTTTINLDPKLAESKCALPPPSSTTVAEIFPSVEQALERFYTDSGFTSQEMRRIQTVFNRFARGDKEVGTDSLHQALLQLGFLMATEASVEQLAKETTEYERLDFADFIEFVDRFVAIERSGIQEKLSEWESEGLPEPTGALKQTAADNVQRFMRLFGVACTKESVNEIIGHAGLSDASCDSREELVRFLAGRRACEGFTQADITAAREAFDECDEDTHVTSEGLLAARGKLIAAEEISNALLNFDSLYCAEHLRALMTDLAPEEGEKPASCGFWEFLVCARRLREMQYMEIAGIFEKLDEDKDKLVSVDELKELIKPLGFNLMQAELEALLEKTEVAEDAFIDFDAVWSFVLACREHNGFTEAEAEELVGFFDKFSGESGEMPNLEVFDLLRYMGQTSSLEEVIVLVEEVDFNGNGTMDSGEFLRLMRLQKEQNLACYKKAYSEGELGEDGNSDSHTVHTALEACDLRIPMSQLQSLRNELKPADEQEKEEDAFDDDAGLSFDDFARLAEKVRSYIPVLARKRAYFKEKDINAMGKAFMTQNPNQFGHITVPKMLFLVADLGQNFHSMEGRTMFFKLLDQARAAARNADVSPEDVGNPGTPRIRFMPVVHFIRGLVKQHEDVVNTRQGAIMKKIRFSSEEVVQFKGLFHQLACRRNLEQEQVLQAKPKPVRSRRHSVGGEVARWATVEATDLSHAEDTSSGSTASLGQIFRAFTKVERISGSDVVTMMQPLGFKLTVPEKAELTKRLAEVDKDGEGLDFPGFLEIMQWMVESNFGGVIEKSDKAVAMQAAKRAHLAG</sequence>
<evidence type="ECO:0000256" key="2">
    <source>
        <dbReference type="ARBA" id="ARBA00022723"/>
    </source>
</evidence>
<feature type="domain" description="EF-hand" evidence="7">
    <location>
        <begin position="320"/>
        <end position="355"/>
    </location>
</feature>
<dbReference type="EMBL" id="CAJNNV010010298">
    <property type="protein sequence ID" value="CAE8598467.1"/>
    <property type="molecule type" value="Genomic_DNA"/>
</dbReference>
<evidence type="ECO:0000256" key="5">
    <source>
        <dbReference type="ARBA" id="ARBA00022990"/>
    </source>
</evidence>
<dbReference type="GO" id="GO:0016460">
    <property type="term" value="C:myosin II complex"/>
    <property type="evidence" value="ECO:0007669"/>
    <property type="project" value="TreeGrafter"/>
</dbReference>
<evidence type="ECO:0000256" key="3">
    <source>
        <dbReference type="ARBA" id="ARBA00022737"/>
    </source>
</evidence>
<reference evidence="8" key="1">
    <citation type="submission" date="2021-02" db="EMBL/GenBank/DDBJ databases">
        <authorList>
            <person name="Dougan E. K."/>
            <person name="Rhodes N."/>
            <person name="Thang M."/>
            <person name="Chan C."/>
        </authorList>
    </citation>
    <scope>NUCLEOTIDE SEQUENCE</scope>
</reference>
<feature type="compositionally biased region" description="Basic and acidic residues" evidence="6">
    <location>
        <begin position="10"/>
        <end position="26"/>
    </location>
</feature>
<evidence type="ECO:0000256" key="4">
    <source>
        <dbReference type="ARBA" id="ARBA00022837"/>
    </source>
</evidence>
<keyword evidence="9" id="KW-1185">Reference proteome</keyword>
<keyword evidence="5" id="KW-0007">Acetylation</keyword>
<evidence type="ECO:0000259" key="7">
    <source>
        <dbReference type="PROSITE" id="PS50222"/>
    </source>
</evidence>
<dbReference type="InterPro" id="IPR050230">
    <property type="entry name" value="CALM/Myosin/TropC-like"/>
</dbReference>
<accession>A0A813ELA4</accession>
<dbReference type="PANTHER" id="PTHR23048:SF0">
    <property type="entry name" value="CALMODULIN LIKE 3"/>
    <property type="match status" value="1"/>
</dbReference>
<dbReference type="OrthoDB" id="417971at2759"/>
<evidence type="ECO:0000313" key="8">
    <source>
        <dbReference type="EMBL" id="CAE8598467.1"/>
    </source>
</evidence>
<dbReference type="SMART" id="SM00054">
    <property type="entry name" value="EFh"/>
    <property type="match status" value="2"/>
</dbReference>
<dbReference type="PROSITE" id="PS00018">
    <property type="entry name" value="EF_HAND_1"/>
    <property type="match status" value="2"/>
</dbReference>
<keyword evidence="3" id="KW-0677">Repeat</keyword>
<feature type="domain" description="EF-hand" evidence="7">
    <location>
        <begin position="432"/>
        <end position="467"/>
    </location>
</feature>
<organism evidence="8 9">
    <name type="scientific">Polarella glacialis</name>
    <name type="common">Dinoflagellate</name>
    <dbReference type="NCBI Taxonomy" id="89957"/>
    <lineage>
        <taxon>Eukaryota</taxon>
        <taxon>Sar</taxon>
        <taxon>Alveolata</taxon>
        <taxon>Dinophyceae</taxon>
        <taxon>Suessiales</taxon>
        <taxon>Suessiaceae</taxon>
        <taxon>Polarella</taxon>
    </lineage>
</organism>
<dbReference type="GO" id="GO:0005509">
    <property type="term" value="F:calcium ion binding"/>
    <property type="evidence" value="ECO:0007669"/>
    <property type="project" value="InterPro"/>
</dbReference>
<gene>
    <name evidence="8" type="ORF">PGLA1383_LOCUS16874</name>
</gene>
<evidence type="ECO:0000256" key="1">
    <source>
        <dbReference type="ARBA" id="ARBA00020786"/>
    </source>
</evidence>
<dbReference type="AlphaFoldDB" id="A0A813ELA4"/>
<dbReference type="InterPro" id="IPR018247">
    <property type="entry name" value="EF_Hand_1_Ca_BS"/>
</dbReference>
<proteinExistence type="predicted"/>
<feature type="non-terminal residue" evidence="8">
    <location>
        <position position="1"/>
    </location>
</feature>
<comment type="caution">
    <text evidence="8">The sequence shown here is derived from an EMBL/GenBank/DDBJ whole genome shotgun (WGS) entry which is preliminary data.</text>
</comment>
<dbReference type="SUPFAM" id="SSF47473">
    <property type="entry name" value="EF-hand"/>
    <property type="match status" value="2"/>
</dbReference>
<feature type="region of interest" description="Disordered" evidence="6">
    <location>
        <begin position="1"/>
        <end position="29"/>
    </location>
</feature>
<dbReference type="PANTHER" id="PTHR23048">
    <property type="entry name" value="MYOSIN LIGHT CHAIN 1, 3"/>
    <property type="match status" value="1"/>
</dbReference>
<evidence type="ECO:0000313" key="9">
    <source>
        <dbReference type="Proteomes" id="UP000654075"/>
    </source>
</evidence>
<protein>
    <recommendedName>
        <fullName evidence="1">Calmodulin</fullName>
    </recommendedName>
</protein>
<dbReference type="InterPro" id="IPR011992">
    <property type="entry name" value="EF-hand-dom_pair"/>
</dbReference>
<keyword evidence="4" id="KW-0106">Calcium</keyword>
<dbReference type="InterPro" id="IPR002048">
    <property type="entry name" value="EF_hand_dom"/>
</dbReference>
<evidence type="ECO:0000256" key="6">
    <source>
        <dbReference type="SAM" id="MobiDB-lite"/>
    </source>
</evidence>
<keyword evidence="2" id="KW-0479">Metal-binding</keyword>
<dbReference type="PROSITE" id="PS50222">
    <property type="entry name" value="EF_HAND_2"/>
    <property type="match status" value="2"/>
</dbReference>
<name>A0A813ELA4_POLGL</name>